<evidence type="ECO:0000313" key="3">
    <source>
        <dbReference type="WBParaSite" id="BXY_0270300.1"/>
    </source>
</evidence>
<feature type="compositionally biased region" description="Polar residues" evidence="1">
    <location>
        <begin position="11"/>
        <end position="25"/>
    </location>
</feature>
<sequence length="143" mass="15800">MQRTYGGITAEKQTAQPLSQPTHTYHVSAPHGLIRRCDPLRRNSARRGMLNPIISRFKGTRGGRATFSLLSHVALGSSQSLDWGVGAKMEEEYWGEKRTTTTRDRCLRLFPGRSLPLSRLPASSRKNPPFTPSGQLLAAVAIT</sequence>
<dbReference type="Proteomes" id="UP000095284">
    <property type="component" value="Unplaced"/>
</dbReference>
<name>A0A1I7RPR2_BURXY</name>
<reference evidence="3" key="1">
    <citation type="submission" date="2016-11" db="UniProtKB">
        <authorList>
            <consortium name="WormBaseParasite"/>
        </authorList>
    </citation>
    <scope>IDENTIFICATION</scope>
</reference>
<organism evidence="2 3">
    <name type="scientific">Bursaphelenchus xylophilus</name>
    <name type="common">Pinewood nematode worm</name>
    <name type="synonym">Aphelenchoides xylophilus</name>
    <dbReference type="NCBI Taxonomy" id="6326"/>
    <lineage>
        <taxon>Eukaryota</taxon>
        <taxon>Metazoa</taxon>
        <taxon>Ecdysozoa</taxon>
        <taxon>Nematoda</taxon>
        <taxon>Chromadorea</taxon>
        <taxon>Rhabditida</taxon>
        <taxon>Tylenchina</taxon>
        <taxon>Tylenchomorpha</taxon>
        <taxon>Aphelenchoidea</taxon>
        <taxon>Aphelenchoididae</taxon>
        <taxon>Bursaphelenchus</taxon>
    </lineage>
</organism>
<feature type="region of interest" description="Disordered" evidence="1">
    <location>
        <begin position="1"/>
        <end position="25"/>
    </location>
</feature>
<accession>A0A1I7RPR2</accession>
<protein>
    <submittedName>
        <fullName evidence="3">Uncharacterized protein</fullName>
    </submittedName>
</protein>
<dbReference type="AlphaFoldDB" id="A0A1I7RPR2"/>
<proteinExistence type="predicted"/>
<evidence type="ECO:0000313" key="2">
    <source>
        <dbReference type="Proteomes" id="UP000095284"/>
    </source>
</evidence>
<evidence type="ECO:0000256" key="1">
    <source>
        <dbReference type="SAM" id="MobiDB-lite"/>
    </source>
</evidence>
<dbReference type="WBParaSite" id="BXY_0270300.1">
    <property type="protein sequence ID" value="BXY_0270300.1"/>
    <property type="gene ID" value="BXY_0270300"/>
</dbReference>